<dbReference type="Proteomes" id="UP001201812">
    <property type="component" value="Unassembled WGS sequence"/>
</dbReference>
<proteinExistence type="predicted"/>
<keyword evidence="2" id="KW-1185">Reference proteome</keyword>
<protein>
    <submittedName>
        <fullName evidence="1">Uncharacterized protein</fullName>
    </submittedName>
</protein>
<name>A0AAD4MIZ8_9BILA</name>
<sequence>MPLFGKISTGCALAQPSLTAIHRQTRPIGSQFSNFFFTPASGAQTQSRRMCAFSHEPYAKPTTSSESTNAFPLHFMATPFDSAILIQALLSQRLSHCRESRDHDVIFFCALFCVPNSGRKVIEASVKTHQRTSHYPTRDSNVHRPGIFCFFVKFGSRRFSLTSGLPTTMWTPALDSSIESAAVEILAARIETLDTWPRSFPFECSPP</sequence>
<dbReference type="EMBL" id="JAKKPZ010000297">
    <property type="protein sequence ID" value="KAI1696941.1"/>
    <property type="molecule type" value="Genomic_DNA"/>
</dbReference>
<dbReference type="AlphaFoldDB" id="A0AAD4MIZ8"/>
<evidence type="ECO:0000313" key="2">
    <source>
        <dbReference type="Proteomes" id="UP001201812"/>
    </source>
</evidence>
<evidence type="ECO:0000313" key="1">
    <source>
        <dbReference type="EMBL" id="KAI1696941.1"/>
    </source>
</evidence>
<reference evidence="1" key="1">
    <citation type="submission" date="2022-01" db="EMBL/GenBank/DDBJ databases">
        <title>Genome Sequence Resource for Two Populations of Ditylenchus destructor, the Migratory Endoparasitic Phytonematode.</title>
        <authorList>
            <person name="Zhang H."/>
            <person name="Lin R."/>
            <person name="Xie B."/>
        </authorList>
    </citation>
    <scope>NUCLEOTIDE SEQUENCE</scope>
    <source>
        <strain evidence="1">BazhouSP</strain>
    </source>
</reference>
<comment type="caution">
    <text evidence="1">The sequence shown here is derived from an EMBL/GenBank/DDBJ whole genome shotgun (WGS) entry which is preliminary data.</text>
</comment>
<accession>A0AAD4MIZ8</accession>
<organism evidence="1 2">
    <name type="scientific">Ditylenchus destructor</name>
    <dbReference type="NCBI Taxonomy" id="166010"/>
    <lineage>
        <taxon>Eukaryota</taxon>
        <taxon>Metazoa</taxon>
        <taxon>Ecdysozoa</taxon>
        <taxon>Nematoda</taxon>
        <taxon>Chromadorea</taxon>
        <taxon>Rhabditida</taxon>
        <taxon>Tylenchina</taxon>
        <taxon>Tylenchomorpha</taxon>
        <taxon>Sphaerularioidea</taxon>
        <taxon>Anguinidae</taxon>
        <taxon>Anguininae</taxon>
        <taxon>Ditylenchus</taxon>
    </lineage>
</organism>
<gene>
    <name evidence="1" type="ORF">DdX_18788</name>
</gene>